<keyword evidence="8" id="KW-1185">Reference proteome</keyword>
<dbReference type="GO" id="GO:0000160">
    <property type="term" value="P:phosphorelay signal transduction system"/>
    <property type="evidence" value="ECO:0007669"/>
    <property type="project" value="InterPro"/>
</dbReference>
<dbReference type="GO" id="GO:0043565">
    <property type="term" value="F:sequence-specific DNA binding"/>
    <property type="evidence" value="ECO:0007669"/>
    <property type="project" value="InterPro"/>
</dbReference>
<dbReference type="SMART" id="SM00448">
    <property type="entry name" value="REC"/>
    <property type="match status" value="1"/>
</dbReference>
<evidence type="ECO:0000256" key="3">
    <source>
        <dbReference type="ARBA" id="ARBA00023163"/>
    </source>
</evidence>
<dbReference type="InterPro" id="IPR001789">
    <property type="entry name" value="Sig_transdc_resp-reg_receiver"/>
</dbReference>
<proteinExistence type="predicted"/>
<sequence length="255" mass="29721">MFRILVVDDEGIERQAMRQILTQGLQKVEVIGEATNGREAIRLASEQKPDIVLMDIKMPGIDGVQAVKMIKKAQPDTKFIMVSAYDTFEYAREVMREGVKEYLLKPTKKKEIMDTVGRVIREIRNERMGQQDLFYLNDEKSITQSLLQDAVQYIHEHYGNGLTLEATATHVDLSPYYFSKYFKEQMGKTFIDYVTDIRMDKAKKLLRKTHLSQKEICFEVGYHDPNYFSRAFKKVVGSSPSKYREDVRHDRTLEE</sequence>
<evidence type="ECO:0000256" key="2">
    <source>
        <dbReference type="ARBA" id="ARBA00023125"/>
    </source>
</evidence>
<protein>
    <submittedName>
        <fullName evidence="7">Response regulator</fullName>
    </submittedName>
</protein>
<dbReference type="Gene3D" id="1.10.10.60">
    <property type="entry name" value="Homeodomain-like"/>
    <property type="match status" value="2"/>
</dbReference>
<evidence type="ECO:0000256" key="1">
    <source>
        <dbReference type="ARBA" id="ARBA00023015"/>
    </source>
</evidence>
<gene>
    <name evidence="7" type="ORF">NC797_01705</name>
</gene>
<dbReference type="Pfam" id="PF00072">
    <property type="entry name" value="Response_reg"/>
    <property type="match status" value="1"/>
</dbReference>
<dbReference type="PROSITE" id="PS50110">
    <property type="entry name" value="RESPONSE_REGULATORY"/>
    <property type="match status" value="1"/>
</dbReference>
<dbReference type="Pfam" id="PF12833">
    <property type="entry name" value="HTH_18"/>
    <property type="match status" value="1"/>
</dbReference>
<dbReference type="InterPro" id="IPR020449">
    <property type="entry name" value="Tscrpt_reg_AraC-type_HTH"/>
</dbReference>
<keyword evidence="2" id="KW-0238">DNA-binding</keyword>
<keyword evidence="4" id="KW-0597">Phosphoprotein</keyword>
<dbReference type="InterPro" id="IPR011006">
    <property type="entry name" value="CheY-like_superfamily"/>
</dbReference>
<dbReference type="Gene3D" id="3.40.50.2300">
    <property type="match status" value="1"/>
</dbReference>
<name>A0A9X3WNE2_9BACI</name>
<dbReference type="SUPFAM" id="SSF52172">
    <property type="entry name" value="CheY-like"/>
    <property type="match status" value="1"/>
</dbReference>
<keyword evidence="3" id="KW-0804">Transcription</keyword>
<organism evidence="7 8">
    <name type="scientific">Terrihalobacillus insolitus</name>
    <dbReference type="NCBI Taxonomy" id="2950438"/>
    <lineage>
        <taxon>Bacteria</taxon>
        <taxon>Bacillati</taxon>
        <taxon>Bacillota</taxon>
        <taxon>Bacilli</taxon>
        <taxon>Bacillales</taxon>
        <taxon>Bacillaceae</taxon>
        <taxon>Terrihalobacillus</taxon>
    </lineage>
</organism>
<accession>A0A9X3WNE2</accession>
<evidence type="ECO:0000313" key="7">
    <source>
        <dbReference type="EMBL" id="MDC3423222.1"/>
    </source>
</evidence>
<dbReference type="InterPro" id="IPR018060">
    <property type="entry name" value="HTH_AraC"/>
</dbReference>
<keyword evidence="1" id="KW-0805">Transcription regulation</keyword>
<evidence type="ECO:0000259" key="6">
    <source>
        <dbReference type="PROSITE" id="PS50110"/>
    </source>
</evidence>
<dbReference type="PROSITE" id="PS01124">
    <property type="entry name" value="HTH_ARAC_FAMILY_2"/>
    <property type="match status" value="1"/>
</dbReference>
<dbReference type="AlphaFoldDB" id="A0A9X3WNE2"/>
<dbReference type="RefSeq" id="WP_272434892.1">
    <property type="nucleotide sequence ID" value="NZ_JAMQKB010000001.1"/>
</dbReference>
<comment type="caution">
    <text evidence="7">The sequence shown here is derived from an EMBL/GenBank/DDBJ whole genome shotgun (WGS) entry which is preliminary data.</text>
</comment>
<dbReference type="SUPFAM" id="SSF46689">
    <property type="entry name" value="Homeodomain-like"/>
    <property type="match status" value="2"/>
</dbReference>
<evidence type="ECO:0000259" key="5">
    <source>
        <dbReference type="PROSITE" id="PS01124"/>
    </source>
</evidence>
<dbReference type="PRINTS" id="PR00032">
    <property type="entry name" value="HTHARAC"/>
</dbReference>
<dbReference type="PANTHER" id="PTHR43280">
    <property type="entry name" value="ARAC-FAMILY TRANSCRIPTIONAL REGULATOR"/>
    <property type="match status" value="1"/>
</dbReference>
<feature type="domain" description="Response regulatory" evidence="6">
    <location>
        <begin position="3"/>
        <end position="120"/>
    </location>
</feature>
<evidence type="ECO:0000313" key="8">
    <source>
        <dbReference type="Proteomes" id="UP001145050"/>
    </source>
</evidence>
<feature type="modified residue" description="4-aspartylphosphate" evidence="4">
    <location>
        <position position="55"/>
    </location>
</feature>
<dbReference type="Proteomes" id="UP001145050">
    <property type="component" value="Unassembled WGS sequence"/>
</dbReference>
<dbReference type="CDD" id="cd17536">
    <property type="entry name" value="REC_YesN-like"/>
    <property type="match status" value="1"/>
</dbReference>
<dbReference type="PANTHER" id="PTHR43280:SF2">
    <property type="entry name" value="HTH-TYPE TRANSCRIPTIONAL REGULATOR EXSA"/>
    <property type="match status" value="1"/>
</dbReference>
<dbReference type="GO" id="GO:0003700">
    <property type="term" value="F:DNA-binding transcription factor activity"/>
    <property type="evidence" value="ECO:0007669"/>
    <property type="project" value="InterPro"/>
</dbReference>
<feature type="domain" description="HTH araC/xylS-type" evidence="5">
    <location>
        <begin position="148"/>
        <end position="246"/>
    </location>
</feature>
<dbReference type="InterPro" id="IPR009057">
    <property type="entry name" value="Homeodomain-like_sf"/>
</dbReference>
<dbReference type="SMART" id="SM00342">
    <property type="entry name" value="HTH_ARAC"/>
    <property type="match status" value="1"/>
</dbReference>
<dbReference type="EMBL" id="JAMQKB010000001">
    <property type="protein sequence ID" value="MDC3423222.1"/>
    <property type="molecule type" value="Genomic_DNA"/>
</dbReference>
<reference evidence="7" key="1">
    <citation type="submission" date="2022-06" db="EMBL/GenBank/DDBJ databases">
        <title>Aquibacillus sp. a new bacterium isolated from soil saline samples.</title>
        <authorList>
            <person name="Galisteo C."/>
            <person name="De La Haba R."/>
            <person name="Sanchez-Porro C."/>
            <person name="Ventosa A."/>
        </authorList>
    </citation>
    <scope>NUCLEOTIDE SEQUENCE</scope>
    <source>
        <strain evidence="7">3ASR75-11</strain>
    </source>
</reference>
<evidence type="ECO:0000256" key="4">
    <source>
        <dbReference type="PROSITE-ProRule" id="PRU00169"/>
    </source>
</evidence>